<evidence type="ECO:0000313" key="9">
    <source>
        <dbReference type="RefSeq" id="XP_056696969.1"/>
    </source>
</evidence>
<evidence type="ECO:0000313" key="6">
    <source>
        <dbReference type="RefSeq" id="XP_056696965.1"/>
    </source>
</evidence>
<evidence type="ECO:0000313" key="10">
    <source>
        <dbReference type="RefSeq" id="XP_056696970.1"/>
    </source>
</evidence>
<dbReference type="GO" id="GO:0031624">
    <property type="term" value="F:ubiquitin conjugating enzyme binding"/>
    <property type="evidence" value="ECO:0000318"/>
    <property type="project" value="GO_Central"/>
</dbReference>
<dbReference type="GO" id="GO:0043161">
    <property type="term" value="P:proteasome-mediated ubiquitin-dependent protein catabolic process"/>
    <property type="evidence" value="ECO:0000318"/>
    <property type="project" value="GO_Central"/>
</dbReference>
<reference evidence="3 4" key="2">
    <citation type="submission" date="2025-04" db="UniProtKB">
        <authorList>
            <consortium name="RefSeq"/>
        </authorList>
    </citation>
    <scope>IDENTIFICATION</scope>
    <source>
        <tissue evidence="5 6">Leaf</tissue>
    </source>
</reference>
<dbReference type="GO" id="GO:0051865">
    <property type="term" value="P:protein autoubiquitination"/>
    <property type="evidence" value="ECO:0000318"/>
    <property type="project" value="GO_Central"/>
</dbReference>
<dbReference type="GeneID" id="110776338"/>
<name>A0A9R0HVG1_SPIOL</name>
<dbReference type="GO" id="GO:0000151">
    <property type="term" value="C:ubiquitin ligase complex"/>
    <property type="evidence" value="ECO:0000318"/>
    <property type="project" value="GO_Central"/>
</dbReference>
<evidence type="ECO:0000313" key="8">
    <source>
        <dbReference type="RefSeq" id="XP_056696968.1"/>
    </source>
</evidence>
<dbReference type="GO" id="GO:0030332">
    <property type="term" value="F:cyclin binding"/>
    <property type="evidence" value="ECO:0000318"/>
    <property type="project" value="GO_Central"/>
</dbReference>
<dbReference type="GO" id="GO:0006513">
    <property type="term" value="P:protein monoubiquitination"/>
    <property type="evidence" value="ECO:0000318"/>
    <property type="project" value="GO_Central"/>
</dbReference>
<dbReference type="PANTHER" id="PTHR31531:SF2">
    <property type="entry name" value="E3 UBIQUITIN-PROTEIN LIGASE E3D"/>
    <property type="match status" value="1"/>
</dbReference>
<gene>
    <name evidence="3 4 5 6 7 8 9 10" type="primary">LOC110776338</name>
</gene>
<dbReference type="GO" id="GO:0000209">
    <property type="term" value="P:protein polyubiquitination"/>
    <property type="evidence" value="ECO:0000318"/>
    <property type="project" value="GO_Central"/>
</dbReference>
<dbReference type="PANTHER" id="PTHR31531">
    <property type="entry name" value="E3 UBIQUITIN-PROTEIN LIGASE E3D FAMILY MEMBER"/>
    <property type="match status" value="1"/>
</dbReference>
<evidence type="ECO:0000313" key="3">
    <source>
        <dbReference type="RefSeq" id="XP_021836582.1"/>
    </source>
</evidence>
<dbReference type="GO" id="GO:0005634">
    <property type="term" value="C:nucleus"/>
    <property type="evidence" value="ECO:0000318"/>
    <property type="project" value="GO_Central"/>
</dbReference>
<protein>
    <submittedName>
        <fullName evidence="3 4">Uncharacterized protein LOC110776338</fullName>
    </submittedName>
    <submittedName>
        <fullName evidence="5 6">Uncharacterized protein isoform X1</fullName>
    </submittedName>
</protein>
<dbReference type="GO" id="GO:0061630">
    <property type="term" value="F:ubiquitin protein ligase activity"/>
    <property type="evidence" value="ECO:0000318"/>
    <property type="project" value="GO_Central"/>
</dbReference>
<dbReference type="AlphaFoldDB" id="A0A9R0HVG1"/>
<evidence type="ECO:0000313" key="4">
    <source>
        <dbReference type="RefSeq" id="XP_021836584.1"/>
    </source>
</evidence>
<dbReference type="Proteomes" id="UP000813463">
    <property type="component" value="Chromosome 3"/>
</dbReference>
<feature type="region of interest" description="Disordered" evidence="1">
    <location>
        <begin position="283"/>
        <end position="305"/>
    </location>
</feature>
<organism evidence="2 4">
    <name type="scientific">Spinacia oleracea</name>
    <name type="common">Spinach</name>
    <dbReference type="NCBI Taxonomy" id="3562"/>
    <lineage>
        <taxon>Eukaryota</taxon>
        <taxon>Viridiplantae</taxon>
        <taxon>Streptophyta</taxon>
        <taxon>Embryophyta</taxon>
        <taxon>Tracheophyta</taxon>
        <taxon>Spermatophyta</taxon>
        <taxon>Magnoliopsida</taxon>
        <taxon>eudicotyledons</taxon>
        <taxon>Gunneridae</taxon>
        <taxon>Pentapetalae</taxon>
        <taxon>Caryophyllales</taxon>
        <taxon>Chenopodiaceae</taxon>
        <taxon>Chenopodioideae</taxon>
        <taxon>Anserineae</taxon>
        <taxon>Spinacia</taxon>
    </lineage>
</organism>
<dbReference type="KEGG" id="soe:110776338"/>
<dbReference type="RefSeq" id="XP_021836582.1">
    <property type="nucleotide sequence ID" value="XM_021980890.1"/>
</dbReference>
<sequence length="550" mass="60958">MSPENSNPRKWRYTWEAQSHIPLLKLFIFSPEINLISHCNDLHVNLKFEKSLLILTWKHEKSPNLVTLLVPLPRVLVDLDSPLNSRVFEDHIQVKIPLLLSVDHPIVSSFISELNSGDEFGACNSSNGFLEPLSMDSDFKALSSKGDVDFYCRNCAFKLTNRSVRCLVDLPSVNWTDVADNWFGTCCCSFGGISEKLVDKYVKSYRCAEGTCLLTVASVILCKDDISGFNPQKADMIRSAENMLLSDIADNCYKTGASVSAEAPLLHDSAAKLGSEHFLELNKESTEPDEDHEEKPTCAPPRADSTKDAETAHGCCEHNALNPSVKDQPVSGPIDLQADQKSFLNCYLGNAFLFRLDGLSKAIEWIDFACPQCSCTLGAYPCSDGCEPLDGGIRLLKCNISISPSELSDDLFSKYTLERMFTCQLLESAKDELSFRSVVKDVKTKSSMMHVLLLNPSSWCCTGCCSEGTAEPTVKINLHPVVKVLFSHCDDNPDSKSRMDQDWETKNRADEIYMLSHVIKELVKSIEEATGNFPPSCSSSPGFLLSSIPR</sequence>
<proteinExistence type="predicted"/>
<dbReference type="RefSeq" id="XP_056696966.1">
    <property type="nucleotide sequence ID" value="XM_056840988.1"/>
</dbReference>
<evidence type="ECO:0000256" key="1">
    <source>
        <dbReference type="SAM" id="MobiDB-lite"/>
    </source>
</evidence>
<dbReference type="RefSeq" id="XP_056696970.1">
    <property type="nucleotide sequence ID" value="XM_056840992.1"/>
</dbReference>
<keyword evidence="2" id="KW-1185">Reference proteome</keyword>
<evidence type="ECO:0000313" key="5">
    <source>
        <dbReference type="RefSeq" id="XP_056696964.1"/>
    </source>
</evidence>
<evidence type="ECO:0000313" key="2">
    <source>
        <dbReference type="Proteomes" id="UP000813463"/>
    </source>
</evidence>
<dbReference type="Pfam" id="PF09814">
    <property type="entry name" value="HECT_2"/>
    <property type="match status" value="2"/>
</dbReference>
<dbReference type="RefSeq" id="XP_021836584.1">
    <property type="nucleotide sequence ID" value="XM_021980892.1"/>
</dbReference>
<dbReference type="RefSeq" id="XP_056696968.1">
    <property type="nucleotide sequence ID" value="XM_056840990.1"/>
</dbReference>
<reference evidence="2" key="1">
    <citation type="journal article" date="2021" name="Nat. Commun.">
        <title>Genomic analyses provide insights into spinach domestication and the genetic basis of agronomic traits.</title>
        <authorList>
            <person name="Cai X."/>
            <person name="Sun X."/>
            <person name="Xu C."/>
            <person name="Sun H."/>
            <person name="Wang X."/>
            <person name="Ge C."/>
            <person name="Zhang Z."/>
            <person name="Wang Q."/>
            <person name="Fei Z."/>
            <person name="Jiao C."/>
            <person name="Wang Q."/>
        </authorList>
    </citation>
    <scope>NUCLEOTIDE SEQUENCE [LARGE SCALE GENOMIC DNA]</scope>
    <source>
        <strain evidence="2">cv. Varoflay</strain>
    </source>
</reference>
<dbReference type="RefSeq" id="XP_056696965.1">
    <property type="nucleotide sequence ID" value="XM_056840987.1"/>
</dbReference>
<accession>A0A9R0HVG1</accession>
<dbReference type="RefSeq" id="XP_056696969.1">
    <property type="nucleotide sequence ID" value="XM_056840991.1"/>
</dbReference>
<evidence type="ECO:0000313" key="7">
    <source>
        <dbReference type="RefSeq" id="XP_056696966.1"/>
    </source>
</evidence>
<dbReference type="RefSeq" id="XP_056696964.1">
    <property type="nucleotide sequence ID" value="XM_056840986.1"/>
</dbReference>
<dbReference type="GO" id="GO:0005829">
    <property type="term" value="C:cytosol"/>
    <property type="evidence" value="ECO:0000318"/>
    <property type="project" value="GO_Central"/>
</dbReference>
<dbReference type="InterPro" id="IPR019193">
    <property type="entry name" value="UBQ-conj_enz_E2-bd_prot"/>
</dbReference>
<dbReference type="OrthoDB" id="781818at2759"/>